<dbReference type="Pfam" id="PF24408">
    <property type="entry name" value="wHTH-Calcineurin_assc"/>
    <property type="match status" value="1"/>
</dbReference>
<evidence type="ECO:0000256" key="1">
    <source>
        <dbReference type="ARBA" id="ARBA00022723"/>
    </source>
</evidence>
<protein>
    <recommendedName>
        <fullName evidence="3">Calcineurin domain-containing protein</fullName>
    </recommendedName>
</protein>
<evidence type="ECO:0000313" key="4">
    <source>
        <dbReference type="EMBL" id="ALO42514.1"/>
    </source>
</evidence>
<evidence type="ECO:0000259" key="3">
    <source>
        <dbReference type="Pfam" id="PF24408"/>
    </source>
</evidence>
<dbReference type="GO" id="GO:0046872">
    <property type="term" value="F:metal ion binding"/>
    <property type="evidence" value="ECO:0007669"/>
    <property type="project" value="UniProtKB-KW"/>
</dbReference>
<dbReference type="PANTHER" id="PTHR42988">
    <property type="entry name" value="PHOSPHOHYDROLASE"/>
    <property type="match status" value="1"/>
</dbReference>
<evidence type="ECO:0000256" key="2">
    <source>
        <dbReference type="ARBA" id="ARBA00022801"/>
    </source>
</evidence>
<keyword evidence="2" id="KW-0378">Hydrolase</keyword>
<reference evidence="4 5" key="1">
    <citation type="submission" date="2015-11" db="EMBL/GenBank/DDBJ databases">
        <authorList>
            <person name="Zhang Y."/>
            <person name="Guo Z."/>
        </authorList>
    </citation>
    <scope>NUCLEOTIDE SEQUENCE [LARGE SCALE GENOMIC DNA]</scope>
    <source>
        <strain evidence="4 5">KCTC 12086</strain>
    </source>
</reference>
<organism evidence="4 5">
    <name type="scientific">Pseudoalteromonas phenolica</name>
    <dbReference type="NCBI Taxonomy" id="161398"/>
    <lineage>
        <taxon>Bacteria</taxon>
        <taxon>Pseudomonadati</taxon>
        <taxon>Pseudomonadota</taxon>
        <taxon>Gammaproteobacteria</taxon>
        <taxon>Alteromonadales</taxon>
        <taxon>Pseudoalteromonadaceae</taxon>
        <taxon>Pseudoalteromonas</taxon>
    </lineage>
</organism>
<dbReference type="STRING" id="161398.PP2015_2016"/>
<keyword evidence="1" id="KW-0479">Metal-binding</keyword>
<keyword evidence="5" id="KW-1185">Reference proteome</keyword>
<dbReference type="EMBL" id="CP013187">
    <property type="protein sequence ID" value="ALO42514.1"/>
    <property type="molecule type" value="Genomic_DNA"/>
</dbReference>
<gene>
    <name evidence="4" type="ORF">PP2015_2016</name>
</gene>
<dbReference type="RefSeq" id="WP_058030172.1">
    <property type="nucleotide sequence ID" value="NZ_CP013187.1"/>
</dbReference>
<dbReference type="Gene3D" id="3.60.21.10">
    <property type="match status" value="1"/>
</dbReference>
<dbReference type="OrthoDB" id="9785415at2"/>
<dbReference type="KEGG" id="pphe:PP2015_2016"/>
<feature type="domain" description="Calcineurin" evidence="3">
    <location>
        <begin position="339"/>
        <end position="393"/>
    </location>
</feature>
<dbReference type="PANTHER" id="PTHR42988:SF2">
    <property type="entry name" value="CYCLIC NUCLEOTIDE PHOSPHODIESTERASE CBUA0032-RELATED"/>
    <property type="match status" value="1"/>
</dbReference>
<dbReference type="InterPro" id="IPR050884">
    <property type="entry name" value="CNP_phosphodiesterase-III"/>
</dbReference>
<dbReference type="Proteomes" id="UP000061457">
    <property type="component" value="Chromosome I"/>
</dbReference>
<dbReference type="PATRIC" id="fig|161398.10.peg.2047"/>
<dbReference type="GO" id="GO:0016787">
    <property type="term" value="F:hydrolase activity"/>
    <property type="evidence" value="ECO:0007669"/>
    <property type="project" value="UniProtKB-KW"/>
</dbReference>
<dbReference type="AlphaFoldDB" id="A0A0S2K3H6"/>
<dbReference type="InterPro" id="IPR029052">
    <property type="entry name" value="Metallo-depent_PP-like"/>
</dbReference>
<accession>A0A0S2K3H6</accession>
<dbReference type="SUPFAM" id="SSF56300">
    <property type="entry name" value="Metallo-dependent phosphatases"/>
    <property type="match status" value="1"/>
</dbReference>
<sequence length="416" mass="47042">MPTDSLKVAVVSDLHFVNRTKINDGSHHSWLTFNEDKTFTNNFWQSLIQKIQRESIVADILVCPGDITTHSEKSALVYAWEKINELAIALNCKTLIASTGNHDVNSRGFKVDNPIRSLNADHCLVENLKQLTPIYPLVNIGKGETTDDHLNRIHYFGSNFLHKETDTYNLITLNSCSNHTNDPAAYEKGFISKSTHQWLEKTLKASKSKNKKLGILVCHHHPIQHSEHNLGNYDFMNGGTELLEMLNKYGRWIVVHGHKHHSKISYYSDGSKKTVVFAAGTLSCHKESLGNEFTNQFYVMNINSGKQRGTPEGVLDVYSWQGNSWSLSKRKSDGVFTGVGFGDVGCLDELAENIANKITPVTGKPWTEILEDFPKIKNCVPKDLTHLQEILEEYNIDFVFNDNDEIIKLEKTEVQL</sequence>
<name>A0A0S2K3H6_9GAMM</name>
<dbReference type="InterPro" id="IPR057846">
    <property type="entry name" value="wHTH-Calcineurin_assc"/>
</dbReference>
<evidence type="ECO:0000313" key="5">
    <source>
        <dbReference type="Proteomes" id="UP000061457"/>
    </source>
</evidence>
<proteinExistence type="predicted"/>